<dbReference type="InterPro" id="IPR036852">
    <property type="entry name" value="Peptidase_S8/S53_dom_sf"/>
</dbReference>
<evidence type="ECO:0000313" key="9">
    <source>
        <dbReference type="EMBL" id="GIL57027.1"/>
    </source>
</evidence>
<dbReference type="EMBL" id="BNCO01000026">
    <property type="protein sequence ID" value="GIL57027.1"/>
    <property type="molecule type" value="Genomic_DNA"/>
</dbReference>
<dbReference type="InterPro" id="IPR051048">
    <property type="entry name" value="Peptidase_S8/S53_subtilisin"/>
</dbReference>
<evidence type="ECO:0000256" key="1">
    <source>
        <dbReference type="ARBA" id="ARBA00022670"/>
    </source>
</evidence>
<dbReference type="Gene3D" id="3.50.30.30">
    <property type="match status" value="1"/>
</dbReference>
<dbReference type="GO" id="GO:0006508">
    <property type="term" value="P:proteolysis"/>
    <property type="evidence" value="ECO:0007669"/>
    <property type="project" value="UniProtKB-KW"/>
</dbReference>
<sequence length="736" mass="80225">MGHIVLFVFTATAFLAYEALAVKEVALRTGGAWLSKAPLTKGQDFNRSLYPPNAWGDLPANQLFLIAYTNDTQAKKIQQNITFFKGNVLSYIPDKTFLIFAKLANVFPLLADYDLGVYGPIHRIAPELSPIFNRSTKATPNTTRDDALDLAASVQQQYEDLLASMVVLQPSADDNAPTNTSNKDTVQYGLYVELVPMVNAKMMQAAVQYWTPALANALGYYVTSNPCWPIINAPQNGVILSVFMCKKDLRDGISWLSEQPVARMVYANIRVQNTNLISSVLLQTGTLSDDQYEFAADDIEHPYWRAGLMGQGEIVGLGDTGLDLEHCQIQDDKYAGTYFDNPYYPSPFSNLPNLSYWRVMDHRKVIQYACNSSNADTYDKLGHGTLCASSLMGAPLWNISDPNSIITTDRATGMAPAARLSVVDFHRGNGQSLNVPEQVELDYLPVHAAVNATITSDSWGSIKGGYSIKARGYDMFLWKNPDVISFIAAGNSGLRAYDSNTLSTPSVAKNVMAVGAGYRIPASLDFKAAVYTVHWVKYGIPSDQPLVLKENANQPLLLSVLNDNLVEMVVADPWDACSPLNNADRIAGRIVLMTISYCSIYQKAQAVMDANGAAMIIIHDRSEQPSPPIAVDDDNQIVTFPFPMSTMFKEVGENLVMTINGPGGQLFISGREVNLDVNSLADFSSWGPTLDGRIKPDIIAPGLNIISAQITSANPDLGNCMVNVSSGTSIATPLVG</sequence>
<dbReference type="InterPro" id="IPR015500">
    <property type="entry name" value="Peptidase_S8_subtilisin-rel"/>
</dbReference>
<reference evidence="9" key="1">
    <citation type="journal article" date="2021" name="Proc. Natl. Acad. Sci. U.S.A.">
        <title>Three genomes in the algal genus Volvox reveal the fate of a haploid sex-determining region after a transition to homothallism.</title>
        <authorList>
            <person name="Yamamoto K."/>
            <person name="Hamaji T."/>
            <person name="Kawai-Toyooka H."/>
            <person name="Matsuzaki R."/>
            <person name="Takahashi F."/>
            <person name="Nishimura Y."/>
            <person name="Kawachi M."/>
            <person name="Noguchi H."/>
            <person name="Minakuchi Y."/>
            <person name="Umen J.G."/>
            <person name="Toyoda A."/>
            <person name="Nozaki H."/>
        </authorList>
    </citation>
    <scope>NUCLEOTIDE SEQUENCE</scope>
    <source>
        <strain evidence="9">NIES-3780</strain>
    </source>
</reference>
<proteinExistence type="inferred from homology"/>
<feature type="active site" description="Charge relay system" evidence="4 5">
    <location>
        <position position="383"/>
    </location>
</feature>
<organism evidence="9 10">
    <name type="scientific">Volvox africanus</name>
    <dbReference type="NCBI Taxonomy" id="51714"/>
    <lineage>
        <taxon>Eukaryota</taxon>
        <taxon>Viridiplantae</taxon>
        <taxon>Chlorophyta</taxon>
        <taxon>core chlorophytes</taxon>
        <taxon>Chlorophyceae</taxon>
        <taxon>CS clade</taxon>
        <taxon>Chlamydomonadales</taxon>
        <taxon>Volvocaceae</taxon>
        <taxon>Volvox</taxon>
    </lineage>
</organism>
<name>A0A8J4F298_9CHLO</name>
<evidence type="ECO:0000256" key="3">
    <source>
        <dbReference type="ARBA" id="ARBA00022825"/>
    </source>
</evidence>
<dbReference type="SUPFAM" id="SSF52743">
    <property type="entry name" value="Subtilisin-like"/>
    <property type="match status" value="1"/>
</dbReference>
<evidence type="ECO:0000256" key="6">
    <source>
        <dbReference type="SAM" id="SignalP"/>
    </source>
</evidence>
<keyword evidence="6" id="KW-0732">Signal</keyword>
<evidence type="ECO:0000256" key="2">
    <source>
        <dbReference type="ARBA" id="ARBA00022801"/>
    </source>
</evidence>
<dbReference type="Pfam" id="PF02225">
    <property type="entry name" value="PA"/>
    <property type="match status" value="1"/>
</dbReference>
<dbReference type="Proteomes" id="UP000747399">
    <property type="component" value="Unassembled WGS sequence"/>
</dbReference>
<keyword evidence="1 5" id="KW-0645">Protease</keyword>
<gene>
    <name evidence="9" type="ORF">Vafri_12282</name>
</gene>
<evidence type="ECO:0008006" key="11">
    <source>
        <dbReference type="Google" id="ProtNLM"/>
    </source>
</evidence>
<dbReference type="PANTHER" id="PTHR43399">
    <property type="entry name" value="SUBTILISIN-RELATED"/>
    <property type="match status" value="1"/>
</dbReference>
<keyword evidence="2 5" id="KW-0378">Hydrolase</keyword>
<dbReference type="Pfam" id="PF00082">
    <property type="entry name" value="Peptidase_S8"/>
    <property type="match status" value="1"/>
</dbReference>
<dbReference type="InterPro" id="IPR003137">
    <property type="entry name" value="PA_domain"/>
</dbReference>
<dbReference type="PRINTS" id="PR00723">
    <property type="entry name" value="SUBTILISIN"/>
</dbReference>
<comment type="caution">
    <text evidence="9">The sequence shown here is derived from an EMBL/GenBank/DDBJ whole genome shotgun (WGS) entry which is preliminary data.</text>
</comment>
<evidence type="ECO:0000313" key="10">
    <source>
        <dbReference type="Proteomes" id="UP000747399"/>
    </source>
</evidence>
<keyword evidence="10" id="KW-1185">Reference proteome</keyword>
<dbReference type="PROSITE" id="PS51892">
    <property type="entry name" value="SUBTILASE"/>
    <property type="match status" value="1"/>
</dbReference>
<dbReference type="GO" id="GO:0004252">
    <property type="term" value="F:serine-type endopeptidase activity"/>
    <property type="evidence" value="ECO:0007669"/>
    <property type="project" value="UniProtKB-UniRule"/>
</dbReference>
<evidence type="ECO:0000256" key="4">
    <source>
        <dbReference type="PIRSR" id="PIRSR615500-1"/>
    </source>
</evidence>
<dbReference type="PANTHER" id="PTHR43399:SF5">
    <property type="entry name" value="PEPTIDASE S8 FAMILY WITH PROTEASE-ASSOCIATED DOMAIN"/>
    <property type="match status" value="1"/>
</dbReference>
<feature type="domain" description="PA" evidence="8">
    <location>
        <begin position="570"/>
        <end position="636"/>
    </location>
</feature>
<feature type="active site" description="Charge relay system" evidence="4 5">
    <location>
        <position position="319"/>
    </location>
</feature>
<dbReference type="InterPro" id="IPR000209">
    <property type="entry name" value="Peptidase_S8/S53_dom"/>
</dbReference>
<feature type="domain" description="Peptidase S8/S53" evidence="7">
    <location>
        <begin position="310"/>
        <end position="735"/>
    </location>
</feature>
<protein>
    <recommendedName>
        <fullName evidence="11">Peptidase S8/S53 domain-containing protein</fullName>
    </recommendedName>
</protein>
<evidence type="ECO:0000256" key="5">
    <source>
        <dbReference type="PROSITE-ProRule" id="PRU01240"/>
    </source>
</evidence>
<evidence type="ECO:0000259" key="7">
    <source>
        <dbReference type="Pfam" id="PF00082"/>
    </source>
</evidence>
<dbReference type="AlphaFoldDB" id="A0A8J4F298"/>
<feature type="active site" description="Charge relay system" evidence="4 5">
    <location>
        <position position="729"/>
    </location>
</feature>
<accession>A0A8J4F298</accession>
<comment type="similarity">
    <text evidence="5">Belongs to the peptidase S8 family.</text>
</comment>
<dbReference type="Gene3D" id="3.40.50.200">
    <property type="entry name" value="Peptidase S8/S53 domain"/>
    <property type="match status" value="2"/>
</dbReference>
<evidence type="ECO:0000259" key="8">
    <source>
        <dbReference type="Pfam" id="PF02225"/>
    </source>
</evidence>
<keyword evidence="3 5" id="KW-0720">Serine protease</keyword>
<feature type="chain" id="PRO_5035231971" description="Peptidase S8/S53 domain-containing protein" evidence="6">
    <location>
        <begin position="22"/>
        <end position="736"/>
    </location>
</feature>
<feature type="signal peptide" evidence="6">
    <location>
        <begin position="1"/>
        <end position="21"/>
    </location>
</feature>